<evidence type="ECO:0000256" key="9">
    <source>
        <dbReference type="SAM" id="MobiDB-lite"/>
    </source>
</evidence>
<evidence type="ECO:0000256" key="8">
    <source>
        <dbReference type="ARBA" id="ARBA00023012"/>
    </source>
</evidence>
<dbReference type="PANTHER" id="PTHR24421:SF10">
    <property type="entry name" value="NITRATE_NITRITE SENSOR PROTEIN NARQ"/>
    <property type="match status" value="1"/>
</dbReference>
<evidence type="ECO:0000259" key="12">
    <source>
        <dbReference type="Pfam" id="PF07730"/>
    </source>
</evidence>
<feature type="region of interest" description="Disordered" evidence="9">
    <location>
        <begin position="1"/>
        <end position="21"/>
    </location>
</feature>
<evidence type="ECO:0000256" key="10">
    <source>
        <dbReference type="SAM" id="Phobius"/>
    </source>
</evidence>
<keyword evidence="3" id="KW-0597">Phosphoprotein</keyword>
<feature type="transmembrane region" description="Helical" evidence="10">
    <location>
        <begin position="454"/>
        <end position="473"/>
    </location>
</feature>
<dbReference type="AlphaFoldDB" id="A0A2P8DUY9"/>
<dbReference type="Gene3D" id="1.20.5.1930">
    <property type="match status" value="1"/>
</dbReference>
<sequence>MPAGGRRRFGPAARECRDPLPPGTATALPHSLWWVPGAARLVGVLVGAGWGWSYCPVMGTGRGGGTVIGAFRVDLVAAVVLAPLAVLNRVADTPWWLPAGAVPVLVLVVVAGRRYPRAAVLVACAFAVWSPGAQLIVALLGFRAGQRGVRACPLPVAAGALLGGAGFALSWGVSTVSPDSILFTALSVALPWAVGHYRRRAGELRVRERNGLLERERRRERERITQDIHDSLGHEIGLIALRAGALEVAPRLEERAVREAAGELRAGAAAAADRLREVVCVLRPEPHEADSAAVASVSRLVERATDAGMAVALRRTGADAAVPDVVERTVRRVVQESLTNAAKHAPGRPVEIRILHSAADTAVTVVSAGPSGSGRPERPGGGLGLVALRERVRLAGGTFSAAPRGGAFEVAARLPHEPGDRRPIEAAAPVCDDPLPPHLAGEERRRLRRDAARTLVTLAACGMAAAALLAVYGW</sequence>
<comment type="catalytic activity">
    <reaction evidence="1">
        <text>ATP + protein L-histidine = ADP + protein N-phospho-L-histidine.</text>
        <dbReference type="EC" id="2.7.13.3"/>
    </reaction>
</comment>
<keyword evidence="10" id="KW-1133">Transmembrane helix</keyword>
<dbReference type="GO" id="GO:0046983">
    <property type="term" value="F:protein dimerization activity"/>
    <property type="evidence" value="ECO:0007669"/>
    <property type="project" value="InterPro"/>
</dbReference>
<keyword evidence="6 13" id="KW-0418">Kinase</keyword>
<evidence type="ECO:0000259" key="11">
    <source>
        <dbReference type="Pfam" id="PF02518"/>
    </source>
</evidence>
<dbReference type="Pfam" id="PF07730">
    <property type="entry name" value="HisKA_3"/>
    <property type="match status" value="1"/>
</dbReference>
<evidence type="ECO:0000256" key="5">
    <source>
        <dbReference type="ARBA" id="ARBA00022741"/>
    </source>
</evidence>
<evidence type="ECO:0000256" key="7">
    <source>
        <dbReference type="ARBA" id="ARBA00022840"/>
    </source>
</evidence>
<dbReference type="CDD" id="cd16917">
    <property type="entry name" value="HATPase_UhpB-NarQ-NarX-like"/>
    <property type="match status" value="1"/>
</dbReference>
<dbReference type="Gene3D" id="3.30.565.10">
    <property type="entry name" value="Histidine kinase-like ATPase, C-terminal domain"/>
    <property type="match status" value="1"/>
</dbReference>
<comment type="caution">
    <text evidence="13">The sequence shown here is derived from an EMBL/GenBank/DDBJ whole genome shotgun (WGS) entry which is preliminary data.</text>
</comment>
<feature type="domain" description="Signal transduction histidine kinase subgroup 3 dimerisation and phosphoacceptor" evidence="12">
    <location>
        <begin position="220"/>
        <end position="285"/>
    </location>
</feature>
<dbReference type="InterPro" id="IPR036890">
    <property type="entry name" value="HATPase_C_sf"/>
</dbReference>
<keyword evidence="5" id="KW-0547">Nucleotide-binding</keyword>
<evidence type="ECO:0000313" key="14">
    <source>
        <dbReference type="Proteomes" id="UP000240542"/>
    </source>
</evidence>
<dbReference type="Proteomes" id="UP000240542">
    <property type="component" value="Unassembled WGS sequence"/>
</dbReference>
<keyword evidence="10" id="KW-0472">Membrane</keyword>
<keyword evidence="10" id="KW-0812">Transmembrane</keyword>
<evidence type="ECO:0000313" key="13">
    <source>
        <dbReference type="EMBL" id="PSL01032.1"/>
    </source>
</evidence>
<dbReference type="InterPro" id="IPR003594">
    <property type="entry name" value="HATPase_dom"/>
</dbReference>
<feature type="transmembrane region" description="Helical" evidence="10">
    <location>
        <begin position="32"/>
        <end position="52"/>
    </location>
</feature>
<dbReference type="GO" id="GO:0005524">
    <property type="term" value="F:ATP binding"/>
    <property type="evidence" value="ECO:0007669"/>
    <property type="project" value="UniProtKB-KW"/>
</dbReference>
<evidence type="ECO:0000256" key="4">
    <source>
        <dbReference type="ARBA" id="ARBA00022679"/>
    </source>
</evidence>
<keyword evidence="4" id="KW-0808">Transferase</keyword>
<proteinExistence type="predicted"/>
<protein>
    <recommendedName>
        <fullName evidence="2">histidine kinase</fullName>
        <ecNumber evidence="2">2.7.13.3</ecNumber>
    </recommendedName>
</protein>
<feature type="domain" description="Histidine kinase/HSP90-like ATPase" evidence="11">
    <location>
        <begin position="327"/>
        <end position="416"/>
    </location>
</feature>
<dbReference type="InterPro" id="IPR011712">
    <property type="entry name" value="Sig_transdc_His_kin_sub3_dim/P"/>
</dbReference>
<keyword evidence="8" id="KW-0902">Two-component regulatory system</keyword>
<dbReference type="EC" id="2.7.13.3" evidence="2"/>
<reference evidence="13 14" key="1">
    <citation type="submission" date="2018-03" db="EMBL/GenBank/DDBJ databases">
        <title>Genomic Encyclopedia of Archaeal and Bacterial Type Strains, Phase II (KMG-II): from individual species to whole genera.</title>
        <authorList>
            <person name="Goeker M."/>
        </authorList>
    </citation>
    <scope>NUCLEOTIDE SEQUENCE [LARGE SCALE GENOMIC DNA]</scope>
    <source>
        <strain evidence="13 14">DSM 45312</strain>
    </source>
</reference>
<accession>A0A2P8DUY9</accession>
<feature type="transmembrane region" description="Helical" evidence="10">
    <location>
        <begin position="94"/>
        <end position="112"/>
    </location>
</feature>
<keyword evidence="7" id="KW-0067">ATP-binding</keyword>
<dbReference type="PANTHER" id="PTHR24421">
    <property type="entry name" value="NITRATE/NITRITE SENSOR PROTEIN NARX-RELATED"/>
    <property type="match status" value="1"/>
</dbReference>
<evidence type="ECO:0000256" key="6">
    <source>
        <dbReference type="ARBA" id="ARBA00022777"/>
    </source>
</evidence>
<feature type="transmembrane region" description="Helical" evidence="10">
    <location>
        <begin position="64"/>
        <end position="87"/>
    </location>
</feature>
<dbReference type="GO" id="GO:0000155">
    <property type="term" value="F:phosphorelay sensor kinase activity"/>
    <property type="evidence" value="ECO:0007669"/>
    <property type="project" value="InterPro"/>
</dbReference>
<feature type="transmembrane region" description="Helical" evidence="10">
    <location>
        <begin position="154"/>
        <end position="174"/>
    </location>
</feature>
<organism evidence="13 14">
    <name type="scientific">Murinocardiopsis flavida</name>
    <dbReference type="NCBI Taxonomy" id="645275"/>
    <lineage>
        <taxon>Bacteria</taxon>
        <taxon>Bacillati</taxon>
        <taxon>Actinomycetota</taxon>
        <taxon>Actinomycetes</taxon>
        <taxon>Streptosporangiales</taxon>
        <taxon>Nocardiopsidaceae</taxon>
        <taxon>Murinocardiopsis</taxon>
    </lineage>
</organism>
<gene>
    <name evidence="13" type="ORF">CLV63_101511</name>
</gene>
<feature type="transmembrane region" description="Helical" evidence="10">
    <location>
        <begin position="118"/>
        <end position="142"/>
    </location>
</feature>
<dbReference type="GO" id="GO:0016020">
    <property type="term" value="C:membrane"/>
    <property type="evidence" value="ECO:0007669"/>
    <property type="project" value="InterPro"/>
</dbReference>
<keyword evidence="14" id="KW-1185">Reference proteome</keyword>
<evidence type="ECO:0000256" key="2">
    <source>
        <dbReference type="ARBA" id="ARBA00012438"/>
    </source>
</evidence>
<dbReference type="InterPro" id="IPR050482">
    <property type="entry name" value="Sensor_HK_TwoCompSys"/>
</dbReference>
<evidence type="ECO:0000256" key="1">
    <source>
        <dbReference type="ARBA" id="ARBA00000085"/>
    </source>
</evidence>
<dbReference type="SUPFAM" id="SSF55874">
    <property type="entry name" value="ATPase domain of HSP90 chaperone/DNA topoisomerase II/histidine kinase"/>
    <property type="match status" value="1"/>
</dbReference>
<dbReference type="Pfam" id="PF02518">
    <property type="entry name" value="HATPase_c"/>
    <property type="match status" value="1"/>
</dbReference>
<evidence type="ECO:0000256" key="3">
    <source>
        <dbReference type="ARBA" id="ARBA00022553"/>
    </source>
</evidence>
<name>A0A2P8DUY9_9ACTN</name>
<dbReference type="EMBL" id="PYGA01000001">
    <property type="protein sequence ID" value="PSL01032.1"/>
    <property type="molecule type" value="Genomic_DNA"/>
</dbReference>